<dbReference type="Gene3D" id="1.25.40.20">
    <property type="entry name" value="Ankyrin repeat-containing domain"/>
    <property type="match status" value="2"/>
</dbReference>
<dbReference type="SUPFAM" id="SSF48403">
    <property type="entry name" value="Ankyrin repeat"/>
    <property type="match status" value="1"/>
</dbReference>
<evidence type="ECO:0000313" key="3">
    <source>
        <dbReference type="EMBL" id="EQC35771.1"/>
    </source>
</evidence>
<organism evidence="3 4">
    <name type="scientific">Saprolegnia diclina (strain VS20)</name>
    <dbReference type="NCBI Taxonomy" id="1156394"/>
    <lineage>
        <taxon>Eukaryota</taxon>
        <taxon>Sar</taxon>
        <taxon>Stramenopiles</taxon>
        <taxon>Oomycota</taxon>
        <taxon>Saprolegniomycetes</taxon>
        <taxon>Saprolegniales</taxon>
        <taxon>Saprolegniaceae</taxon>
        <taxon>Saprolegnia</taxon>
    </lineage>
</organism>
<keyword evidence="4" id="KW-1185">Reference proteome</keyword>
<keyword evidence="2" id="KW-0040">ANK repeat</keyword>
<dbReference type="EMBL" id="JH767149">
    <property type="protein sequence ID" value="EQC35771.1"/>
    <property type="molecule type" value="Genomic_DNA"/>
</dbReference>
<dbReference type="Proteomes" id="UP000030762">
    <property type="component" value="Unassembled WGS sequence"/>
</dbReference>
<dbReference type="GO" id="GO:0051017">
    <property type="term" value="P:actin filament bundle assembly"/>
    <property type="evidence" value="ECO:0007669"/>
    <property type="project" value="TreeGrafter"/>
</dbReference>
<dbReference type="AlphaFoldDB" id="T0QM27"/>
<dbReference type="PANTHER" id="PTHR24153:SF8">
    <property type="entry name" value="FORKED, ISOFORM F"/>
    <property type="match status" value="1"/>
</dbReference>
<dbReference type="InterPro" id="IPR036770">
    <property type="entry name" value="Ankyrin_rpt-contain_sf"/>
</dbReference>
<dbReference type="GO" id="GO:0005737">
    <property type="term" value="C:cytoplasm"/>
    <property type="evidence" value="ECO:0007669"/>
    <property type="project" value="TreeGrafter"/>
</dbReference>
<name>T0QM27_SAPDV</name>
<proteinExistence type="predicted"/>
<dbReference type="RefSeq" id="XP_008610533.1">
    <property type="nucleotide sequence ID" value="XM_008612311.1"/>
</dbReference>
<dbReference type="OMA" id="HSAFELW"/>
<sequence>MTSSLHLIRYTKLCDWAALRRALEKALPEHLEVRDEYGMLALHWAATEKNIPVGMLDVLLDLYPDGAKVLSTAGYLPLHLAIMAGASMARVQRYIAAYPQGITTVAPSGHSAFELWETKIRLDTRTLKRGEGLHSAQSALVWGKAMISDLLKVTPQSPSLRRRRGDLLSRAESASALPITLTDDPVREWDWLDVQRRLTLHGPEVARERDDRGRLLLHGASRAPIEIFDAILRANPLAVRAKTRSGLLPLHMAVRQHASPRRLQRLLDAYPGSLYEETYNGDTPLEWADRVLLDPMALDVLRKGQRSPLHKPSTD</sequence>
<dbReference type="GO" id="GO:0051015">
    <property type="term" value="F:actin filament binding"/>
    <property type="evidence" value="ECO:0007669"/>
    <property type="project" value="TreeGrafter"/>
</dbReference>
<dbReference type="GeneID" id="19947257"/>
<keyword evidence="1" id="KW-0677">Repeat</keyword>
<dbReference type="PANTHER" id="PTHR24153">
    <property type="entry name" value="ESPIN"/>
    <property type="match status" value="1"/>
</dbReference>
<evidence type="ECO:0000313" key="4">
    <source>
        <dbReference type="Proteomes" id="UP000030762"/>
    </source>
</evidence>
<dbReference type="OrthoDB" id="196927at2759"/>
<evidence type="ECO:0000256" key="1">
    <source>
        <dbReference type="ARBA" id="ARBA00022737"/>
    </source>
</evidence>
<reference evidence="3 4" key="1">
    <citation type="submission" date="2012-04" db="EMBL/GenBank/DDBJ databases">
        <title>The Genome Sequence of Saprolegnia declina VS20.</title>
        <authorList>
            <consortium name="The Broad Institute Genome Sequencing Platform"/>
            <person name="Russ C."/>
            <person name="Nusbaum C."/>
            <person name="Tyler B."/>
            <person name="van West P."/>
            <person name="Dieguez-Uribeondo J."/>
            <person name="de Bruijn I."/>
            <person name="Tripathy S."/>
            <person name="Jiang R."/>
            <person name="Young S.K."/>
            <person name="Zeng Q."/>
            <person name="Gargeya S."/>
            <person name="Fitzgerald M."/>
            <person name="Haas B."/>
            <person name="Abouelleil A."/>
            <person name="Alvarado L."/>
            <person name="Arachchi H.M."/>
            <person name="Berlin A."/>
            <person name="Chapman S.B."/>
            <person name="Goldberg J."/>
            <person name="Griggs A."/>
            <person name="Gujja S."/>
            <person name="Hansen M."/>
            <person name="Howarth C."/>
            <person name="Imamovic A."/>
            <person name="Larimer J."/>
            <person name="McCowen C."/>
            <person name="Montmayeur A."/>
            <person name="Murphy C."/>
            <person name="Neiman D."/>
            <person name="Pearson M."/>
            <person name="Priest M."/>
            <person name="Roberts A."/>
            <person name="Saif S."/>
            <person name="Shea T."/>
            <person name="Sisk P."/>
            <person name="Sykes S."/>
            <person name="Wortman J."/>
            <person name="Nusbaum C."/>
            <person name="Birren B."/>
        </authorList>
    </citation>
    <scope>NUCLEOTIDE SEQUENCE [LARGE SCALE GENOMIC DNA]</scope>
    <source>
        <strain evidence="3 4">VS20</strain>
    </source>
</reference>
<protein>
    <submittedName>
        <fullName evidence="3">Uncharacterized protein</fullName>
    </submittedName>
</protein>
<evidence type="ECO:0000256" key="2">
    <source>
        <dbReference type="ARBA" id="ARBA00023043"/>
    </source>
</evidence>
<gene>
    <name evidence="3" type="ORF">SDRG_06530</name>
</gene>
<dbReference type="InParanoid" id="T0QM27"/>
<dbReference type="VEuPathDB" id="FungiDB:SDRG_06530"/>
<accession>T0QM27</accession>
<dbReference type="InterPro" id="IPR052420">
    <property type="entry name" value="Espin/Espin-like"/>
</dbReference>